<evidence type="ECO:0008006" key="3">
    <source>
        <dbReference type="Google" id="ProtNLM"/>
    </source>
</evidence>
<accession>A0AAQ3QPY7</accession>
<organism evidence="1 2">
    <name type="scientific">Rubellicoccus peritrichatus</name>
    <dbReference type="NCBI Taxonomy" id="3080537"/>
    <lineage>
        <taxon>Bacteria</taxon>
        <taxon>Pseudomonadati</taxon>
        <taxon>Verrucomicrobiota</taxon>
        <taxon>Opitutia</taxon>
        <taxon>Puniceicoccales</taxon>
        <taxon>Cerasicoccaceae</taxon>
        <taxon>Rubellicoccus</taxon>
    </lineage>
</organism>
<dbReference type="KEGG" id="puo:RZN69_13445"/>
<evidence type="ECO:0000313" key="1">
    <source>
        <dbReference type="EMBL" id="WOO39623.1"/>
    </source>
</evidence>
<reference evidence="1 2" key="1">
    <citation type="submission" date="2023-10" db="EMBL/GenBank/DDBJ databases">
        <title>Rubellicoccus peritrichatus gen. nov., sp. nov., isolated from an algae of coral reef tank.</title>
        <authorList>
            <person name="Luo J."/>
        </authorList>
    </citation>
    <scope>NUCLEOTIDE SEQUENCE [LARGE SCALE GENOMIC DNA]</scope>
    <source>
        <strain evidence="1 2">CR14</strain>
    </source>
</reference>
<sequence>MKSTLAPSQRFCELCREYIFRPGSLKTQGNNRRALSAYFNYVIKRGTIDKSPIDQIAAAAPPKHEAVAIRIRKELRK</sequence>
<name>A0AAQ3QPY7_9BACT</name>
<dbReference type="RefSeq" id="WP_317831587.1">
    <property type="nucleotide sequence ID" value="NZ_CP136920.1"/>
</dbReference>
<protein>
    <recommendedName>
        <fullName evidence="3">Core-binding (CB) domain-containing protein</fullName>
    </recommendedName>
</protein>
<keyword evidence="2" id="KW-1185">Reference proteome</keyword>
<gene>
    <name evidence="1" type="ORF">RZN69_13445</name>
</gene>
<evidence type="ECO:0000313" key="2">
    <source>
        <dbReference type="Proteomes" id="UP001304300"/>
    </source>
</evidence>
<dbReference type="EMBL" id="CP136920">
    <property type="protein sequence ID" value="WOO39623.1"/>
    <property type="molecule type" value="Genomic_DNA"/>
</dbReference>
<proteinExistence type="predicted"/>
<dbReference type="AlphaFoldDB" id="A0AAQ3QPY7"/>
<dbReference type="Proteomes" id="UP001304300">
    <property type="component" value="Chromosome"/>
</dbReference>